<reference evidence="1" key="1">
    <citation type="submission" date="2016-10" db="EMBL/GenBank/DDBJ databases">
        <title>Sequence of Gallionella enrichment culture.</title>
        <authorList>
            <person name="Poehlein A."/>
            <person name="Muehling M."/>
            <person name="Daniel R."/>
        </authorList>
    </citation>
    <scope>NUCLEOTIDE SEQUENCE</scope>
</reference>
<protein>
    <submittedName>
        <fullName evidence="1">CRISPR-associated endonuclease Cas9</fullName>
    </submittedName>
</protein>
<evidence type="ECO:0000313" key="1">
    <source>
        <dbReference type="EMBL" id="OIQ69689.1"/>
    </source>
</evidence>
<organism evidence="1">
    <name type="scientific">mine drainage metagenome</name>
    <dbReference type="NCBI Taxonomy" id="410659"/>
    <lineage>
        <taxon>unclassified sequences</taxon>
        <taxon>metagenomes</taxon>
        <taxon>ecological metagenomes</taxon>
    </lineage>
</organism>
<dbReference type="AlphaFoldDB" id="A0A1J5PDH9"/>
<keyword evidence="1" id="KW-0540">Nuclease</keyword>
<sequence>MPWGNYREHVRRAIDAIWVSHKPDHSHEGAMHNDTAYGLRGDGKVSYHKIVDGQRIHIETNIKVIEITNAKATDRHGSLPNGEPKPYKGYKGNSNYCIEIICDEKNKWEGEVISTFDAYQVVRKYGVARVRHPTLSISGKPLVMRLMKDDAIRMVINEKLITARVCWVRSDSRIAFAGVTEANVDVRDRDKKDSFSYITKTASILQKLQARHIGISPVGELHDPGFKE</sequence>
<keyword evidence="1" id="KW-0255">Endonuclease</keyword>
<proteinExistence type="predicted"/>
<name>A0A1J5PDH9_9ZZZZ</name>
<gene>
    <name evidence="1" type="primary">cas9_4</name>
    <name evidence="1" type="ORF">GALL_487070</name>
</gene>
<keyword evidence="1" id="KW-0378">Hydrolase</keyword>
<dbReference type="EMBL" id="MLJW01004586">
    <property type="protein sequence ID" value="OIQ69689.1"/>
    <property type="molecule type" value="Genomic_DNA"/>
</dbReference>
<dbReference type="GO" id="GO:0004519">
    <property type="term" value="F:endonuclease activity"/>
    <property type="evidence" value="ECO:0007669"/>
    <property type="project" value="UniProtKB-KW"/>
</dbReference>
<comment type="caution">
    <text evidence="1">The sequence shown here is derived from an EMBL/GenBank/DDBJ whole genome shotgun (WGS) entry which is preliminary data.</text>
</comment>
<accession>A0A1J5PDH9</accession>